<dbReference type="InterPro" id="IPR019794">
    <property type="entry name" value="Peroxidases_AS"/>
</dbReference>
<dbReference type="SUPFAM" id="SSF48113">
    <property type="entry name" value="Heme-dependent peroxidases"/>
    <property type="match status" value="1"/>
</dbReference>
<evidence type="ECO:0000256" key="1">
    <source>
        <dbReference type="ARBA" id="ARBA00000189"/>
    </source>
</evidence>
<feature type="binding site" evidence="15">
    <location>
        <position position="79"/>
    </location>
    <ligand>
        <name>Ca(2+)</name>
        <dbReference type="ChEBI" id="CHEBI:29108"/>
        <label>1</label>
    </ligand>
</feature>
<keyword evidence="18" id="KW-0732">Signal</keyword>
<reference evidence="20" key="1">
    <citation type="submission" date="2022-08" db="EMBL/GenBank/DDBJ databases">
        <authorList>
            <person name="Gutierrez-Valencia J."/>
        </authorList>
    </citation>
    <scope>NUCLEOTIDE SEQUENCE</scope>
</reference>
<feature type="binding site" evidence="14">
    <location>
        <position position="171"/>
    </location>
    <ligand>
        <name>substrate</name>
    </ligand>
</feature>
<dbReference type="PROSITE" id="PS00436">
    <property type="entry name" value="PEROXIDASE_2"/>
    <property type="match status" value="1"/>
</dbReference>
<evidence type="ECO:0000256" key="7">
    <source>
        <dbReference type="ARBA" id="ARBA00022617"/>
    </source>
</evidence>
<evidence type="ECO:0000256" key="6">
    <source>
        <dbReference type="ARBA" id="ARBA00022559"/>
    </source>
</evidence>
<evidence type="ECO:0000256" key="9">
    <source>
        <dbReference type="ARBA" id="ARBA00023002"/>
    </source>
</evidence>
<feature type="site" description="Transition state stabilizer" evidence="16">
    <location>
        <position position="69"/>
    </location>
</feature>
<feature type="disulfide bond" evidence="17">
    <location>
        <begin position="129"/>
        <end position="330"/>
    </location>
</feature>
<name>A0AAV0QIS5_9ROSI</name>
<organism evidence="20 21">
    <name type="scientific">Linum tenue</name>
    <dbReference type="NCBI Taxonomy" id="586396"/>
    <lineage>
        <taxon>Eukaryota</taxon>
        <taxon>Viridiplantae</taxon>
        <taxon>Streptophyta</taxon>
        <taxon>Embryophyta</taxon>
        <taxon>Tracheophyta</taxon>
        <taxon>Spermatophyta</taxon>
        <taxon>Magnoliopsida</taxon>
        <taxon>eudicotyledons</taxon>
        <taxon>Gunneridae</taxon>
        <taxon>Pentapetalae</taxon>
        <taxon>rosids</taxon>
        <taxon>fabids</taxon>
        <taxon>Malpighiales</taxon>
        <taxon>Linaceae</taxon>
        <taxon>Linum</taxon>
    </lineage>
</organism>
<evidence type="ECO:0000256" key="13">
    <source>
        <dbReference type="PIRSR" id="PIRSR600823-1"/>
    </source>
</evidence>
<keyword evidence="11 17" id="KW-1015">Disulfide bond</keyword>
<feature type="binding site" evidence="15">
    <location>
        <position position="83"/>
    </location>
    <ligand>
        <name>Ca(2+)</name>
        <dbReference type="ChEBI" id="CHEBI:29108"/>
        <label>1</label>
    </ligand>
</feature>
<feature type="binding site" evidence="15">
    <location>
        <position position="253"/>
    </location>
    <ligand>
        <name>Ca(2+)</name>
        <dbReference type="ChEBI" id="CHEBI:29108"/>
        <label>2</label>
    </ligand>
</feature>
<dbReference type="EC" id="1.11.1.7" evidence="4 18"/>
<feature type="binding site" evidence="15">
    <location>
        <position position="96"/>
    </location>
    <ligand>
        <name>Ca(2+)</name>
        <dbReference type="ChEBI" id="CHEBI:29108"/>
        <label>1</label>
    </ligand>
</feature>
<dbReference type="PROSITE" id="PS00435">
    <property type="entry name" value="PEROXIDASE_1"/>
    <property type="match status" value="1"/>
</dbReference>
<keyword evidence="7 18" id="KW-0349">Heme</keyword>
<comment type="subcellular location">
    <subcellularLocation>
        <location evidence="18">Secreted</location>
    </subcellularLocation>
</comment>
<keyword evidence="10 15" id="KW-0408">Iron</keyword>
<dbReference type="FunFam" id="1.10.520.10:FF:000008">
    <property type="entry name" value="Peroxidase"/>
    <property type="match status" value="1"/>
</dbReference>
<evidence type="ECO:0000256" key="18">
    <source>
        <dbReference type="RuleBase" id="RU362060"/>
    </source>
</evidence>
<keyword evidence="6 18" id="KW-0575">Peroxidase</keyword>
<feature type="chain" id="PRO_5043102571" description="Peroxidase" evidence="18">
    <location>
        <begin position="28"/>
        <end position="334"/>
    </location>
</feature>
<dbReference type="GO" id="GO:0006979">
    <property type="term" value="P:response to oxidative stress"/>
    <property type="evidence" value="ECO:0007669"/>
    <property type="project" value="UniProtKB-UniRule"/>
</dbReference>
<evidence type="ECO:0000256" key="12">
    <source>
        <dbReference type="ARBA" id="ARBA00023324"/>
    </source>
</evidence>
<dbReference type="PROSITE" id="PS50873">
    <property type="entry name" value="PEROXIDASE_4"/>
    <property type="match status" value="1"/>
</dbReference>
<dbReference type="InterPro" id="IPR000823">
    <property type="entry name" value="Peroxidase_pln"/>
</dbReference>
<dbReference type="GO" id="GO:0046872">
    <property type="term" value="F:metal ion binding"/>
    <property type="evidence" value="ECO:0007669"/>
    <property type="project" value="UniProtKB-UniRule"/>
</dbReference>
<dbReference type="GO" id="GO:0005576">
    <property type="term" value="C:extracellular region"/>
    <property type="evidence" value="ECO:0007669"/>
    <property type="project" value="UniProtKB-SubCell"/>
</dbReference>
<comment type="function">
    <text evidence="2">Removal of H(2)O(2), oxidation of toxic reductants, biosynthesis and degradation of lignin, suberization, auxin catabolism, response to environmental stresses such as wounding, pathogen attack and oxidative stress. These functions might be dependent on each isozyme/isoform in each plant tissue.</text>
</comment>
<comment type="catalytic activity">
    <reaction evidence="1 18">
        <text>2 a phenolic donor + H2O2 = 2 a phenolic radical donor + 2 H2O</text>
        <dbReference type="Rhea" id="RHEA:56136"/>
        <dbReference type="ChEBI" id="CHEBI:15377"/>
        <dbReference type="ChEBI" id="CHEBI:16240"/>
        <dbReference type="ChEBI" id="CHEBI:139520"/>
        <dbReference type="ChEBI" id="CHEBI:139521"/>
        <dbReference type="EC" id="1.11.1.7"/>
    </reaction>
</comment>
<feature type="binding site" evidence="15">
    <location>
        <position position="77"/>
    </location>
    <ligand>
        <name>Ca(2+)</name>
        <dbReference type="ChEBI" id="CHEBI:29108"/>
        <label>1</label>
    </ligand>
</feature>
<evidence type="ECO:0000256" key="15">
    <source>
        <dbReference type="PIRSR" id="PIRSR600823-3"/>
    </source>
</evidence>
<accession>A0AAV0QIS5</accession>
<keyword evidence="5 18" id="KW-0964">Secreted</keyword>
<keyword evidence="12 18" id="KW-0376">Hydrogen peroxide</keyword>
<keyword evidence="9 18" id="KW-0560">Oxidoreductase</keyword>
<dbReference type="InterPro" id="IPR019793">
    <property type="entry name" value="Peroxidases_heam-ligand_BS"/>
</dbReference>
<dbReference type="Gene3D" id="1.10.420.10">
    <property type="entry name" value="Peroxidase, domain 2"/>
    <property type="match status" value="1"/>
</dbReference>
<dbReference type="Pfam" id="PF00141">
    <property type="entry name" value="peroxidase"/>
    <property type="match status" value="1"/>
</dbReference>
<sequence length="334" mass="36216">MKGYRRALLDGMLFLLMIMLFVPVVHAAGSPPLRFGFYTRSCPGAESIVRRTVRRAVSHNPGIGAGLIRLHFHDCFVRGCDGSVLLKSLPGGPKAERDHPANNPGLRGFNVISKAKRRIERTCPNTVSCADILAFAARDSSQILGRINYPIPAGRRDGNVSSFNEVTQNLPSPRLSADQLIQNFARKGLSADEMVTLSGAHSIGRARCSSFSDRLYNFNGTQAQDPTLDRNYAASLRATCPVNGGSDPTVAMDPATPNRLDNRYYAELRAGRGLLTTDQTLAESPATRGYVDVNARSYGVAWAGKFGRAMVKMGSIDVLTGNQGEIRRSCSLVN</sequence>
<evidence type="ECO:0000256" key="4">
    <source>
        <dbReference type="ARBA" id="ARBA00012313"/>
    </source>
</evidence>
<feature type="binding site" description="axial binding residue" evidence="15">
    <location>
        <position position="201"/>
    </location>
    <ligand>
        <name>heme b</name>
        <dbReference type="ChEBI" id="CHEBI:60344"/>
    </ligand>
    <ligandPart>
        <name>Fe</name>
        <dbReference type="ChEBI" id="CHEBI:18248"/>
    </ligandPart>
</feature>
<evidence type="ECO:0000256" key="10">
    <source>
        <dbReference type="ARBA" id="ARBA00023004"/>
    </source>
</evidence>
<feature type="signal peptide" evidence="18">
    <location>
        <begin position="1"/>
        <end position="27"/>
    </location>
</feature>
<dbReference type="GO" id="GO:0042744">
    <property type="term" value="P:hydrogen peroxide catabolic process"/>
    <property type="evidence" value="ECO:0007669"/>
    <property type="project" value="UniProtKB-KW"/>
</dbReference>
<dbReference type="PANTHER" id="PTHR31235">
    <property type="entry name" value="PEROXIDASE 25-RELATED"/>
    <property type="match status" value="1"/>
</dbReference>
<dbReference type="Proteomes" id="UP001154282">
    <property type="component" value="Unassembled WGS sequence"/>
</dbReference>
<dbReference type="InterPro" id="IPR002016">
    <property type="entry name" value="Haem_peroxidase"/>
</dbReference>
<evidence type="ECO:0000313" key="21">
    <source>
        <dbReference type="Proteomes" id="UP001154282"/>
    </source>
</evidence>
<protein>
    <recommendedName>
        <fullName evidence="4 18">Peroxidase</fullName>
        <ecNumber evidence="4 18">1.11.1.7</ecNumber>
    </recommendedName>
</protein>
<feature type="disulfide bond" evidence="17">
    <location>
        <begin position="75"/>
        <end position="80"/>
    </location>
</feature>
<proteinExistence type="inferred from homology"/>
<dbReference type="InterPro" id="IPR010255">
    <property type="entry name" value="Haem_peroxidase_sf"/>
</dbReference>
<feature type="binding site" evidence="15">
    <location>
        <position position="256"/>
    </location>
    <ligand>
        <name>Ca(2+)</name>
        <dbReference type="ChEBI" id="CHEBI:29108"/>
        <label>2</label>
    </ligand>
</feature>
<dbReference type="GO" id="GO:0020037">
    <property type="term" value="F:heme binding"/>
    <property type="evidence" value="ECO:0007669"/>
    <property type="project" value="UniProtKB-UniRule"/>
</dbReference>
<evidence type="ECO:0000256" key="8">
    <source>
        <dbReference type="ARBA" id="ARBA00022723"/>
    </source>
</evidence>
<gene>
    <name evidence="20" type="ORF">LITE_LOCUS43368</name>
</gene>
<feature type="binding site" evidence="15">
    <location>
        <position position="74"/>
    </location>
    <ligand>
        <name>Ca(2+)</name>
        <dbReference type="ChEBI" id="CHEBI:29108"/>
        <label>1</label>
    </ligand>
</feature>
<evidence type="ECO:0000256" key="16">
    <source>
        <dbReference type="PIRSR" id="PIRSR600823-4"/>
    </source>
</evidence>
<comment type="similarity">
    <text evidence="18">Belongs to the peroxidase family. Classical plant (class III) peroxidase subfamily.</text>
</comment>
<comment type="cofactor">
    <cofactor evidence="15 18">
        <name>heme b</name>
        <dbReference type="ChEBI" id="CHEBI:60344"/>
    </cofactor>
    <text evidence="15 18">Binds 1 heme b (iron(II)-protoporphyrin IX) group per subunit.</text>
</comment>
<keyword evidence="21" id="KW-1185">Reference proteome</keyword>
<dbReference type="InterPro" id="IPR033905">
    <property type="entry name" value="Secretory_peroxidase"/>
</dbReference>
<evidence type="ECO:0000256" key="17">
    <source>
        <dbReference type="PIRSR" id="PIRSR600823-5"/>
    </source>
</evidence>
<dbReference type="GO" id="GO:0140825">
    <property type="term" value="F:lactoperoxidase activity"/>
    <property type="evidence" value="ECO:0007669"/>
    <property type="project" value="UniProtKB-EC"/>
</dbReference>
<dbReference type="EMBL" id="CAMGYJ010000009">
    <property type="protein sequence ID" value="CAI0544931.1"/>
    <property type="molecule type" value="Genomic_DNA"/>
</dbReference>
<dbReference type="AlphaFoldDB" id="A0AAV0QIS5"/>
<evidence type="ECO:0000256" key="3">
    <source>
        <dbReference type="ARBA" id="ARBA00006873"/>
    </source>
</evidence>
<dbReference type="PRINTS" id="PR00461">
    <property type="entry name" value="PLPEROXIDASE"/>
</dbReference>
<feature type="domain" description="Plant heme peroxidase family profile" evidence="19">
    <location>
        <begin position="32"/>
        <end position="334"/>
    </location>
</feature>
<evidence type="ECO:0000256" key="14">
    <source>
        <dbReference type="PIRSR" id="PIRSR600823-2"/>
    </source>
</evidence>
<dbReference type="Gene3D" id="1.10.520.10">
    <property type="match status" value="1"/>
</dbReference>
<evidence type="ECO:0000256" key="2">
    <source>
        <dbReference type="ARBA" id="ARBA00002322"/>
    </source>
</evidence>
<feature type="active site" description="Proton acceptor" evidence="13">
    <location>
        <position position="73"/>
    </location>
</feature>
<comment type="similarity">
    <text evidence="3">Belongs to the peroxidase family. Ascorbate peroxidase subfamily.</text>
</comment>
<dbReference type="CDD" id="cd00693">
    <property type="entry name" value="secretory_peroxidase"/>
    <property type="match status" value="1"/>
</dbReference>
<feature type="disulfide bond" evidence="17">
    <location>
        <begin position="208"/>
        <end position="240"/>
    </location>
</feature>
<evidence type="ECO:0000313" key="20">
    <source>
        <dbReference type="EMBL" id="CAI0544931.1"/>
    </source>
</evidence>
<keyword evidence="15 18" id="KW-0106">Calcium</keyword>
<dbReference type="PRINTS" id="PR00458">
    <property type="entry name" value="PEROXIDASE"/>
</dbReference>
<dbReference type="FunFam" id="1.10.420.10:FF:000001">
    <property type="entry name" value="Peroxidase"/>
    <property type="match status" value="1"/>
</dbReference>
<evidence type="ECO:0000259" key="19">
    <source>
        <dbReference type="PROSITE" id="PS50873"/>
    </source>
</evidence>
<feature type="disulfide bond" evidence="17">
    <location>
        <begin position="42"/>
        <end position="123"/>
    </location>
</feature>
<feature type="binding site" evidence="15">
    <location>
        <position position="261"/>
    </location>
    <ligand>
        <name>Ca(2+)</name>
        <dbReference type="ChEBI" id="CHEBI:29108"/>
        <label>2</label>
    </ligand>
</feature>
<feature type="binding site" evidence="15">
    <location>
        <position position="81"/>
    </location>
    <ligand>
        <name>Ca(2+)</name>
        <dbReference type="ChEBI" id="CHEBI:29108"/>
        <label>1</label>
    </ligand>
</feature>
<comment type="caution">
    <text evidence="20">The sequence shown here is derived from an EMBL/GenBank/DDBJ whole genome shotgun (WGS) entry which is preliminary data.</text>
</comment>
<evidence type="ECO:0000256" key="5">
    <source>
        <dbReference type="ARBA" id="ARBA00022525"/>
    </source>
</evidence>
<keyword evidence="8 15" id="KW-0479">Metal-binding</keyword>
<comment type="cofactor">
    <cofactor evidence="15 18">
        <name>Ca(2+)</name>
        <dbReference type="ChEBI" id="CHEBI:29108"/>
    </cofactor>
    <text evidence="15 18">Binds 2 calcium ions per subunit.</text>
</comment>
<evidence type="ECO:0000256" key="11">
    <source>
        <dbReference type="ARBA" id="ARBA00023157"/>
    </source>
</evidence>